<dbReference type="AlphaFoldDB" id="A0A1M4WTK1"/>
<dbReference type="OrthoDB" id="9784166at2"/>
<dbReference type="InterPro" id="IPR000905">
    <property type="entry name" value="Gcp-like_dom"/>
</dbReference>
<dbReference type="RefSeq" id="WP_073297906.1">
    <property type="nucleotide sequence ID" value="NZ_FQUF01000017.1"/>
</dbReference>
<dbReference type="Gene3D" id="3.30.420.40">
    <property type="match status" value="2"/>
</dbReference>
<reference evidence="2 3" key="1">
    <citation type="submission" date="2016-11" db="EMBL/GenBank/DDBJ databases">
        <authorList>
            <person name="Jaros S."/>
            <person name="Januszkiewicz K."/>
            <person name="Wedrychowicz H."/>
        </authorList>
    </citation>
    <scope>NUCLEOTIDE SEQUENCE [LARGE SCALE GENOMIC DNA]</scope>
    <source>
        <strain evidence="2 3">DSM 15692</strain>
    </source>
</reference>
<dbReference type="Proteomes" id="UP000184128">
    <property type="component" value="Unassembled WGS sequence"/>
</dbReference>
<dbReference type="STRING" id="1121025.SAMN02745249_01264"/>
<dbReference type="CDD" id="cd24032">
    <property type="entry name" value="ASKHA_NBD_TsaB"/>
    <property type="match status" value="1"/>
</dbReference>
<proteinExistence type="predicted"/>
<dbReference type="GO" id="GO:0002949">
    <property type="term" value="P:tRNA threonylcarbamoyladenosine modification"/>
    <property type="evidence" value="ECO:0007669"/>
    <property type="project" value="InterPro"/>
</dbReference>
<dbReference type="PANTHER" id="PTHR11735:SF11">
    <property type="entry name" value="TRNA THREONYLCARBAMOYLADENOSINE BIOSYNTHESIS PROTEIN TSAB"/>
    <property type="match status" value="1"/>
</dbReference>
<dbReference type="NCBIfam" id="TIGR03725">
    <property type="entry name" value="T6A_YeaZ"/>
    <property type="match status" value="1"/>
</dbReference>
<evidence type="ECO:0000259" key="1">
    <source>
        <dbReference type="Pfam" id="PF00814"/>
    </source>
</evidence>
<dbReference type="SUPFAM" id="SSF53067">
    <property type="entry name" value="Actin-like ATPase domain"/>
    <property type="match status" value="2"/>
</dbReference>
<dbReference type="PANTHER" id="PTHR11735">
    <property type="entry name" value="TRNA N6-ADENOSINE THREONYLCARBAMOYLTRANSFERASE"/>
    <property type="match status" value="1"/>
</dbReference>
<sequence>MRILAFDTSNQPLSVAVVEGDRILAEQLINVKRNHSVQLMPIIDEVLKQAKLSLDDIDRIAVAQGPGSYTGLRIAVTIAKSLAWTKGIDLVGVSSLKVVAGNRLDEHTGELILPIFDARRQNIYTGLYTRGEDGELLEVMEEVHVAAEQWAEMLAQREWSSPLTLIGADASAFFEIFHEKLGDQVRLARPEQHLPRASVLAFLAQKEETTSAHSFTPTYLKLAEAEENWLKEHPDSEGGNWVEKI</sequence>
<organism evidence="2 3">
    <name type="scientific">Atopostipes suicloacalis DSM 15692</name>
    <dbReference type="NCBI Taxonomy" id="1121025"/>
    <lineage>
        <taxon>Bacteria</taxon>
        <taxon>Bacillati</taxon>
        <taxon>Bacillota</taxon>
        <taxon>Bacilli</taxon>
        <taxon>Lactobacillales</taxon>
        <taxon>Carnobacteriaceae</taxon>
        <taxon>Atopostipes</taxon>
    </lineage>
</organism>
<evidence type="ECO:0000313" key="2">
    <source>
        <dbReference type="EMBL" id="SHE84312.1"/>
    </source>
</evidence>
<dbReference type="Pfam" id="PF00814">
    <property type="entry name" value="TsaD"/>
    <property type="match status" value="1"/>
</dbReference>
<dbReference type="EMBL" id="FQUF01000017">
    <property type="protein sequence ID" value="SHE84312.1"/>
    <property type="molecule type" value="Genomic_DNA"/>
</dbReference>
<protein>
    <submittedName>
        <fullName evidence="2">tRNA threonylcarbamoyladenosine biosynthesis protein TsaB</fullName>
    </submittedName>
</protein>
<name>A0A1M4WTK1_9LACT</name>
<evidence type="ECO:0000313" key="3">
    <source>
        <dbReference type="Proteomes" id="UP000184128"/>
    </source>
</evidence>
<accession>A0A1M4WTK1</accession>
<dbReference type="GO" id="GO:0005829">
    <property type="term" value="C:cytosol"/>
    <property type="evidence" value="ECO:0007669"/>
    <property type="project" value="TreeGrafter"/>
</dbReference>
<feature type="domain" description="Gcp-like" evidence="1">
    <location>
        <begin position="31"/>
        <end position="229"/>
    </location>
</feature>
<dbReference type="InterPro" id="IPR043129">
    <property type="entry name" value="ATPase_NBD"/>
</dbReference>
<dbReference type="InterPro" id="IPR022496">
    <property type="entry name" value="T6A_TsaB"/>
</dbReference>
<gene>
    <name evidence="2" type="ORF">SAMN02745249_01264</name>
</gene>
<keyword evidence="3" id="KW-1185">Reference proteome</keyword>